<dbReference type="PATRIC" id="fig|1420583.3.peg.3489"/>
<dbReference type="EMBL" id="JACT01000005">
    <property type="protein sequence ID" value="KMS52982.1"/>
    <property type="molecule type" value="Genomic_DNA"/>
</dbReference>
<dbReference type="GO" id="GO:0019853">
    <property type="term" value="P:L-ascorbic acid biosynthetic process"/>
    <property type="evidence" value="ECO:0007669"/>
    <property type="project" value="TreeGrafter"/>
</dbReference>
<proteinExistence type="inferred from homology"/>
<dbReference type="InterPro" id="IPR013658">
    <property type="entry name" value="SGL"/>
</dbReference>
<dbReference type="PANTHER" id="PTHR10907:SF47">
    <property type="entry name" value="REGUCALCIN"/>
    <property type="match status" value="1"/>
</dbReference>
<evidence type="ECO:0000259" key="4">
    <source>
        <dbReference type="Pfam" id="PF08450"/>
    </source>
</evidence>
<organism evidence="5 6">
    <name type="scientific">Sphingobium cupriresistens LL01</name>
    <dbReference type="NCBI Taxonomy" id="1420583"/>
    <lineage>
        <taxon>Bacteria</taxon>
        <taxon>Pseudomonadati</taxon>
        <taxon>Pseudomonadota</taxon>
        <taxon>Alphaproteobacteria</taxon>
        <taxon>Sphingomonadales</taxon>
        <taxon>Sphingomonadaceae</taxon>
        <taxon>Sphingobium</taxon>
    </lineage>
</organism>
<dbReference type="Pfam" id="PF08450">
    <property type="entry name" value="SGL"/>
    <property type="match status" value="1"/>
</dbReference>
<feature type="binding site" evidence="3">
    <location>
        <position position="146"/>
    </location>
    <ligand>
        <name>a divalent metal cation</name>
        <dbReference type="ChEBI" id="CHEBI:60240"/>
    </ligand>
</feature>
<feature type="active site" description="Proton donor/acceptor" evidence="2">
    <location>
        <position position="196"/>
    </location>
</feature>
<dbReference type="InterPro" id="IPR005511">
    <property type="entry name" value="SMP-30"/>
</dbReference>
<keyword evidence="3" id="KW-0479">Metal-binding</keyword>
<feature type="domain" description="SMP-30/Gluconolactonase/LRE-like region" evidence="4">
    <location>
        <begin position="13"/>
        <end position="254"/>
    </location>
</feature>
<reference evidence="5 6" key="1">
    <citation type="journal article" date="2015" name="G3 (Bethesda)">
        <title>Insights into Ongoing Evolution of the Hexachlorocyclohexane Catabolic Pathway from Comparative Genomics of Ten Sphingomonadaceae Strains.</title>
        <authorList>
            <person name="Pearce S.L."/>
            <person name="Oakeshott J.G."/>
            <person name="Pandey G."/>
        </authorList>
    </citation>
    <scope>NUCLEOTIDE SEQUENCE [LARGE SCALE GENOMIC DNA]</scope>
    <source>
        <strain evidence="5 6">LL01</strain>
    </source>
</reference>
<comment type="similarity">
    <text evidence="1">Belongs to the SMP-30/CGR1 family.</text>
</comment>
<sequence>MEIRTIESFRCKLGEGPVWDVQEQALYGTDLLSRSIWRYDPQQDTRQSWTFADYTGSFALRERGGAIVALSSGLYLYDFSTGAQQLIADVCGHDDQLQLNDGKVDQQGRFVVGSVHTSGTEAEAAWYGVAGNLSIATLARQWVVTNGPCWSPDGGTFYAADSMRGDIFAYDYDTADGRMSNPRIFAHTLPMGGIPDGATVDAQGFLWTAICGGSKVVRYAPNGEIALTIDMPTPLVSSVMFGGPDLDRLFVTSIDGEAAAREIPAAAQSPVASDRHSGALFVIDGLGIRGLAERRFVG</sequence>
<dbReference type="RefSeq" id="WP_066607606.1">
    <property type="nucleotide sequence ID" value="NZ_KQ130436.1"/>
</dbReference>
<evidence type="ECO:0000256" key="3">
    <source>
        <dbReference type="PIRSR" id="PIRSR605511-2"/>
    </source>
</evidence>
<protein>
    <submittedName>
        <fullName evidence="5">Calcium-binding protein</fullName>
    </submittedName>
</protein>
<evidence type="ECO:0000256" key="1">
    <source>
        <dbReference type="ARBA" id="ARBA00008853"/>
    </source>
</evidence>
<evidence type="ECO:0000313" key="5">
    <source>
        <dbReference type="EMBL" id="KMS52982.1"/>
    </source>
</evidence>
<comment type="caution">
    <text evidence="5">The sequence shown here is derived from an EMBL/GenBank/DDBJ whole genome shotgun (WGS) entry which is preliminary data.</text>
</comment>
<dbReference type="InterPro" id="IPR011042">
    <property type="entry name" value="6-blade_b-propeller_TolB-like"/>
</dbReference>
<keyword evidence="3" id="KW-0862">Zinc</keyword>
<dbReference type="Gene3D" id="2.120.10.30">
    <property type="entry name" value="TolB, C-terminal domain"/>
    <property type="match status" value="1"/>
</dbReference>
<dbReference type="Proteomes" id="UP000052232">
    <property type="component" value="Unassembled WGS sequence"/>
</dbReference>
<evidence type="ECO:0000313" key="6">
    <source>
        <dbReference type="Proteomes" id="UP000052232"/>
    </source>
</evidence>
<accession>A0A0J7XMT7</accession>
<evidence type="ECO:0000256" key="2">
    <source>
        <dbReference type="PIRSR" id="PIRSR605511-1"/>
    </source>
</evidence>
<dbReference type="STRING" id="1420583.V473_18465"/>
<dbReference type="PANTHER" id="PTHR10907">
    <property type="entry name" value="REGUCALCIN"/>
    <property type="match status" value="1"/>
</dbReference>
<feature type="binding site" evidence="3">
    <location>
        <position position="15"/>
    </location>
    <ligand>
        <name>a divalent metal cation</name>
        <dbReference type="ChEBI" id="CHEBI:60240"/>
    </ligand>
</feature>
<dbReference type="AlphaFoldDB" id="A0A0J7XMT7"/>
<keyword evidence="6" id="KW-1185">Reference proteome</keyword>
<dbReference type="GO" id="GO:0005509">
    <property type="term" value="F:calcium ion binding"/>
    <property type="evidence" value="ECO:0007669"/>
    <property type="project" value="TreeGrafter"/>
</dbReference>
<dbReference type="PRINTS" id="PR01790">
    <property type="entry name" value="SMP30FAMILY"/>
</dbReference>
<gene>
    <name evidence="5" type="ORF">V473_18465</name>
</gene>
<feature type="binding site" evidence="3">
    <location>
        <position position="100"/>
    </location>
    <ligand>
        <name>substrate</name>
    </ligand>
</feature>
<name>A0A0J7XMT7_9SPHN</name>
<dbReference type="GO" id="GO:0004341">
    <property type="term" value="F:gluconolactonase activity"/>
    <property type="evidence" value="ECO:0007669"/>
    <property type="project" value="TreeGrafter"/>
</dbReference>
<feature type="binding site" evidence="3">
    <location>
        <position position="196"/>
    </location>
    <ligand>
        <name>a divalent metal cation</name>
        <dbReference type="ChEBI" id="CHEBI:60240"/>
    </ligand>
</feature>
<comment type="cofactor">
    <cofactor evidence="3">
        <name>Zn(2+)</name>
        <dbReference type="ChEBI" id="CHEBI:29105"/>
    </cofactor>
    <text evidence="3">Binds 1 divalent metal cation per subunit.</text>
</comment>
<dbReference type="SUPFAM" id="SSF63829">
    <property type="entry name" value="Calcium-dependent phosphotriesterase"/>
    <property type="match status" value="1"/>
</dbReference>